<proteinExistence type="predicted"/>
<protein>
    <submittedName>
        <fullName evidence="1">Uncharacterized protein</fullName>
    </submittedName>
</protein>
<comment type="caution">
    <text evidence="1">The sequence shown here is derived from an EMBL/GenBank/DDBJ whole genome shotgun (WGS) entry which is preliminary data.</text>
</comment>
<sequence length="436" mass="51228">MPVYPELDDKIRTNFFSGPKKRKSRSTSQIMCAHIGSTIWDGYNNSEHKKDHRIQCSKCGKRYGNDLEMWNLLLYQEKIKKILYELFIFKYPLTGVAIRWEITQQKLSQFKKSFILQIFQQNSEIIEQKIKALPRGVILGDETYMGSRGNSNAEIIFINKNFETLSTGPVDEGELKESILRAFEKIPEACRKKLKILITDGEPSYKSIAKNFGNNVIHVAQLHNKDQRGEILISKFKKLGPHFLHYKIYTHWKAFYCDKHELKVKWEIKFIKGKVQAKRGRPRNSDEIKNKNVKWRQKLENYQSDSFQKEGTAKIYVNFRTNKLSMRMGAKKWILQMLTPIFKIFKGKHITTNLIESKHSQIKGNGAGKKQRDKEYGHLLFTLHAFLVEYGYIPFTNLVGRPLYKTLMKDEKEKKIGYKLLESKRFFVQTILSDYE</sequence>
<accession>A0A0F9F607</accession>
<gene>
    <name evidence="1" type="ORF">LCGC14_1990750</name>
</gene>
<organism evidence="1">
    <name type="scientific">marine sediment metagenome</name>
    <dbReference type="NCBI Taxonomy" id="412755"/>
    <lineage>
        <taxon>unclassified sequences</taxon>
        <taxon>metagenomes</taxon>
        <taxon>ecological metagenomes</taxon>
    </lineage>
</organism>
<reference evidence="1" key="1">
    <citation type="journal article" date="2015" name="Nature">
        <title>Complex archaea that bridge the gap between prokaryotes and eukaryotes.</title>
        <authorList>
            <person name="Spang A."/>
            <person name="Saw J.H."/>
            <person name="Jorgensen S.L."/>
            <person name="Zaremba-Niedzwiedzka K."/>
            <person name="Martijn J."/>
            <person name="Lind A.E."/>
            <person name="van Eijk R."/>
            <person name="Schleper C."/>
            <person name="Guy L."/>
            <person name="Ettema T.J."/>
        </authorList>
    </citation>
    <scope>NUCLEOTIDE SEQUENCE</scope>
</reference>
<evidence type="ECO:0000313" key="1">
    <source>
        <dbReference type="EMBL" id="KKL81839.1"/>
    </source>
</evidence>
<dbReference type="EMBL" id="LAZR01022448">
    <property type="protein sequence ID" value="KKL81839.1"/>
    <property type="molecule type" value="Genomic_DNA"/>
</dbReference>
<dbReference type="AlphaFoldDB" id="A0A0F9F607"/>
<name>A0A0F9F607_9ZZZZ</name>